<dbReference type="GO" id="GO:0019478">
    <property type="term" value="P:D-amino acid catabolic process"/>
    <property type="evidence" value="ECO:0007669"/>
    <property type="project" value="TreeGrafter"/>
</dbReference>
<dbReference type="Gene3D" id="3.30.9.10">
    <property type="entry name" value="D-Amino Acid Oxidase, subunit A, domain 2"/>
    <property type="match status" value="1"/>
</dbReference>
<dbReference type="OrthoDB" id="246701at2"/>
<dbReference type="InterPro" id="IPR023209">
    <property type="entry name" value="DAO"/>
</dbReference>
<dbReference type="Pfam" id="PF01266">
    <property type="entry name" value="DAO"/>
    <property type="match status" value="1"/>
</dbReference>
<evidence type="ECO:0000256" key="2">
    <source>
        <dbReference type="ARBA" id="ARBA00006730"/>
    </source>
</evidence>
<dbReference type="GO" id="GO:0005737">
    <property type="term" value="C:cytoplasm"/>
    <property type="evidence" value="ECO:0007669"/>
    <property type="project" value="TreeGrafter"/>
</dbReference>
<dbReference type="GO" id="GO:0071949">
    <property type="term" value="F:FAD binding"/>
    <property type="evidence" value="ECO:0007669"/>
    <property type="project" value="InterPro"/>
</dbReference>
<sequence>MRVIVIGAGVVGLTVAVRLAEASHDVHVLARDLPLETSSAHGPLLWHPPLPHAGDREQRWADETRAWLAGLEEGAGVRALPGRELRRTVGAAPPCAPSPRRVPPAERPGGYADGWSWDAPVGDPAVHLPWLRGRLEHLGGTLTRASLPAVPAQAGAVVVAAGLASRALGGDPGVVPVREQLVLLDRGGLDAWALDRSEARRPVVVAPYGPFTAVGSALEEGSYDTAPDPDAADALLARARAVVPRLAGQRPVAHRVLLRPGRGTPRVEAEDRQGRRVVHCYGHGTAGWSQAWGCAGEVERLLA</sequence>
<evidence type="ECO:0000256" key="4">
    <source>
        <dbReference type="ARBA" id="ARBA00022827"/>
    </source>
</evidence>
<keyword evidence="3" id="KW-0285">Flavoprotein</keyword>
<reference evidence="10 11" key="1">
    <citation type="submission" date="2018-09" db="EMBL/GenBank/DDBJ databases">
        <title>YIM 75000 draft genome.</title>
        <authorList>
            <person name="Tang S."/>
            <person name="Feng Y."/>
        </authorList>
    </citation>
    <scope>NUCLEOTIDE SEQUENCE [LARGE SCALE GENOMIC DNA]</scope>
    <source>
        <strain evidence="10 11">YIM 75000</strain>
    </source>
</reference>
<gene>
    <name evidence="10" type="ORF">D5H78_04435</name>
</gene>
<organism evidence="10 11">
    <name type="scientific">Vallicoccus soli</name>
    <dbReference type="NCBI Taxonomy" id="2339232"/>
    <lineage>
        <taxon>Bacteria</taxon>
        <taxon>Bacillati</taxon>
        <taxon>Actinomycetota</taxon>
        <taxon>Actinomycetes</taxon>
        <taxon>Motilibacterales</taxon>
        <taxon>Vallicoccaceae</taxon>
        <taxon>Vallicoccus</taxon>
    </lineage>
</organism>
<proteinExistence type="inferred from homology"/>
<comment type="caution">
    <text evidence="10">The sequence shown here is derived from an EMBL/GenBank/DDBJ whole genome shotgun (WGS) entry which is preliminary data.</text>
</comment>
<comment type="cofactor">
    <cofactor evidence="1">
        <name>FAD</name>
        <dbReference type="ChEBI" id="CHEBI:57692"/>
    </cofactor>
</comment>
<keyword evidence="4" id="KW-0274">FAD</keyword>
<feature type="domain" description="FAD dependent oxidoreductase" evidence="9">
    <location>
        <begin position="2"/>
        <end position="298"/>
    </location>
</feature>
<evidence type="ECO:0000313" key="11">
    <source>
        <dbReference type="Proteomes" id="UP000265614"/>
    </source>
</evidence>
<comment type="similarity">
    <text evidence="2">Belongs to the DAMOX/DASOX family.</text>
</comment>
<dbReference type="SUPFAM" id="SSF51971">
    <property type="entry name" value="Nucleotide-binding domain"/>
    <property type="match status" value="1"/>
</dbReference>
<evidence type="ECO:0000313" key="10">
    <source>
        <dbReference type="EMBL" id="RJK98162.1"/>
    </source>
</evidence>
<dbReference type="PRINTS" id="PR00368">
    <property type="entry name" value="FADPNR"/>
</dbReference>
<evidence type="ECO:0000256" key="5">
    <source>
        <dbReference type="ARBA" id="ARBA00023002"/>
    </source>
</evidence>
<keyword evidence="11" id="KW-1185">Reference proteome</keyword>
<evidence type="ECO:0000256" key="1">
    <source>
        <dbReference type="ARBA" id="ARBA00001974"/>
    </source>
</evidence>
<accession>A0A3A3Z411</accession>
<evidence type="ECO:0000256" key="6">
    <source>
        <dbReference type="ARBA" id="ARBA00039101"/>
    </source>
</evidence>
<dbReference type="Gene3D" id="3.40.50.720">
    <property type="entry name" value="NAD(P)-binding Rossmann-like Domain"/>
    <property type="match status" value="1"/>
</dbReference>
<evidence type="ECO:0000256" key="7">
    <source>
        <dbReference type="ARBA" id="ARBA00039751"/>
    </source>
</evidence>
<dbReference type="EC" id="1.4.3.3" evidence="6"/>
<name>A0A3A3Z411_9ACTN</name>
<evidence type="ECO:0000256" key="3">
    <source>
        <dbReference type="ARBA" id="ARBA00022630"/>
    </source>
</evidence>
<dbReference type="GO" id="GO:0003884">
    <property type="term" value="F:D-amino-acid oxidase activity"/>
    <property type="evidence" value="ECO:0007669"/>
    <property type="project" value="UniProtKB-EC"/>
</dbReference>
<evidence type="ECO:0000256" key="8">
    <source>
        <dbReference type="ARBA" id="ARBA00049547"/>
    </source>
</evidence>
<dbReference type="EMBL" id="QZEZ01000001">
    <property type="protein sequence ID" value="RJK98162.1"/>
    <property type="molecule type" value="Genomic_DNA"/>
</dbReference>
<dbReference type="InterPro" id="IPR006076">
    <property type="entry name" value="FAD-dep_OxRdtase"/>
</dbReference>
<dbReference type="PANTHER" id="PTHR11530">
    <property type="entry name" value="D-AMINO ACID OXIDASE"/>
    <property type="match status" value="1"/>
</dbReference>
<comment type="catalytic activity">
    <reaction evidence="8">
        <text>a D-alpha-amino acid + O2 + H2O = a 2-oxocarboxylate + H2O2 + NH4(+)</text>
        <dbReference type="Rhea" id="RHEA:21816"/>
        <dbReference type="ChEBI" id="CHEBI:15377"/>
        <dbReference type="ChEBI" id="CHEBI:15379"/>
        <dbReference type="ChEBI" id="CHEBI:16240"/>
        <dbReference type="ChEBI" id="CHEBI:28938"/>
        <dbReference type="ChEBI" id="CHEBI:35179"/>
        <dbReference type="ChEBI" id="CHEBI:59871"/>
        <dbReference type="EC" id="1.4.3.3"/>
    </reaction>
    <physiologicalReaction direction="left-to-right" evidence="8">
        <dbReference type="Rhea" id="RHEA:21817"/>
    </physiologicalReaction>
</comment>
<dbReference type="PANTHER" id="PTHR11530:SF11">
    <property type="entry name" value="D-ASPARTATE OXIDASE"/>
    <property type="match status" value="1"/>
</dbReference>
<dbReference type="Proteomes" id="UP000265614">
    <property type="component" value="Unassembled WGS sequence"/>
</dbReference>
<protein>
    <recommendedName>
        <fullName evidence="7">D-amino-acid oxidase</fullName>
        <ecNumber evidence="6">1.4.3.3</ecNumber>
    </recommendedName>
</protein>
<evidence type="ECO:0000259" key="9">
    <source>
        <dbReference type="Pfam" id="PF01266"/>
    </source>
</evidence>
<keyword evidence="5" id="KW-0560">Oxidoreductase</keyword>
<dbReference type="AlphaFoldDB" id="A0A3A3Z411"/>
<dbReference type="RefSeq" id="WP_119949088.1">
    <property type="nucleotide sequence ID" value="NZ_QZEZ01000001.1"/>
</dbReference>